<reference evidence="1 2" key="1">
    <citation type="submission" date="2022-12" db="EMBL/GenBank/DDBJ databases">
        <title>Genomic features and morphological characterization of a novel Knufia sp. strain isolated from spacecraft assembly facility.</title>
        <authorList>
            <person name="Teixeira M."/>
            <person name="Chander A.M."/>
            <person name="Stajich J.E."/>
            <person name="Venkateswaran K."/>
        </authorList>
    </citation>
    <scope>NUCLEOTIDE SEQUENCE [LARGE SCALE GENOMIC DNA]</scope>
    <source>
        <strain evidence="1 2">FJI-L2-BK-P2</strain>
    </source>
</reference>
<dbReference type="Proteomes" id="UP001316803">
    <property type="component" value="Unassembled WGS sequence"/>
</dbReference>
<dbReference type="AlphaFoldDB" id="A0AAN8EW04"/>
<sequence length="156" mass="17409">MWTMWSENTGSHPSVPETIDRDLHKKVICDLFGDSGDHAQRTAMQMMIEVGIAIGFRVTAMKLRPPLQISIRDTPTQSSQPQNVPPITMPTLEDISRVIKDAMPAGLTIAEFVRKFPPLPKDKRQEIVRVTLGIAKLHTKPDGSKVLLLKEDTSNN</sequence>
<proteinExistence type="predicted"/>
<keyword evidence="2" id="KW-1185">Reference proteome</keyword>
<gene>
    <name evidence="1" type="ORF">OHC33_005372</name>
</gene>
<accession>A0AAN8EW04</accession>
<dbReference type="EMBL" id="JAKLMC020000011">
    <property type="protein sequence ID" value="KAK5953428.1"/>
    <property type="molecule type" value="Genomic_DNA"/>
</dbReference>
<evidence type="ECO:0000313" key="1">
    <source>
        <dbReference type="EMBL" id="KAK5953428.1"/>
    </source>
</evidence>
<protein>
    <submittedName>
        <fullName evidence="1">Uncharacterized protein</fullName>
    </submittedName>
</protein>
<name>A0AAN8EW04_9EURO</name>
<organism evidence="1 2">
    <name type="scientific">Knufia fluminis</name>
    <dbReference type="NCBI Taxonomy" id="191047"/>
    <lineage>
        <taxon>Eukaryota</taxon>
        <taxon>Fungi</taxon>
        <taxon>Dikarya</taxon>
        <taxon>Ascomycota</taxon>
        <taxon>Pezizomycotina</taxon>
        <taxon>Eurotiomycetes</taxon>
        <taxon>Chaetothyriomycetidae</taxon>
        <taxon>Chaetothyriales</taxon>
        <taxon>Trichomeriaceae</taxon>
        <taxon>Knufia</taxon>
    </lineage>
</organism>
<comment type="caution">
    <text evidence="1">The sequence shown here is derived from an EMBL/GenBank/DDBJ whole genome shotgun (WGS) entry which is preliminary data.</text>
</comment>
<evidence type="ECO:0000313" key="2">
    <source>
        <dbReference type="Proteomes" id="UP001316803"/>
    </source>
</evidence>